<dbReference type="AlphaFoldDB" id="A0A0A5GMM4"/>
<dbReference type="SUPFAM" id="SSF52743">
    <property type="entry name" value="Subtilisin-like"/>
    <property type="match status" value="1"/>
</dbReference>
<organism evidence="8 9">
    <name type="scientific">Pontibacillus halophilus JSM 076056 = DSM 19796</name>
    <dbReference type="NCBI Taxonomy" id="1385510"/>
    <lineage>
        <taxon>Bacteria</taxon>
        <taxon>Bacillati</taxon>
        <taxon>Bacillota</taxon>
        <taxon>Bacilli</taxon>
        <taxon>Bacillales</taxon>
        <taxon>Bacillaceae</taxon>
        <taxon>Pontibacillus</taxon>
    </lineage>
</organism>
<dbReference type="GO" id="GO:0004252">
    <property type="term" value="F:serine-type endopeptidase activity"/>
    <property type="evidence" value="ECO:0007669"/>
    <property type="project" value="UniProtKB-UniRule"/>
</dbReference>
<dbReference type="InterPro" id="IPR000209">
    <property type="entry name" value="Peptidase_S8/S53_dom"/>
</dbReference>
<dbReference type="GO" id="GO:0006508">
    <property type="term" value="P:proteolysis"/>
    <property type="evidence" value="ECO:0007669"/>
    <property type="project" value="UniProtKB-KW"/>
</dbReference>
<protein>
    <submittedName>
        <fullName evidence="8">Serine protease</fullName>
    </submittedName>
</protein>
<keyword evidence="2 5" id="KW-0645">Protease</keyword>
<dbReference type="InterPro" id="IPR034202">
    <property type="entry name" value="Subtilisin_Carlsberg-like"/>
</dbReference>
<dbReference type="STRING" id="1385510.GCA_000425205_02046"/>
<dbReference type="InterPro" id="IPR022398">
    <property type="entry name" value="Peptidase_S8_His-AS"/>
</dbReference>
<proteinExistence type="inferred from homology"/>
<evidence type="ECO:0000256" key="1">
    <source>
        <dbReference type="ARBA" id="ARBA00011073"/>
    </source>
</evidence>
<dbReference type="PANTHER" id="PTHR43399">
    <property type="entry name" value="SUBTILISIN-RELATED"/>
    <property type="match status" value="1"/>
</dbReference>
<keyword evidence="4 5" id="KW-0720">Serine protease</keyword>
<gene>
    <name evidence="8" type="ORF">N781_16935</name>
</gene>
<dbReference type="RefSeq" id="WP_026800425.1">
    <property type="nucleotide sequence ID" value="NZ_AULI01000008.1"/>
</dbReference>
<feature type="active site" description="Charge relay system" evidence="5">
    <location>
        <position position="49"/>
    </location>
</feature>
<feature type="active site" description="Charge relay system" evidence="5">
    <location>
        <position position="86"/>
    </location>
</feature>
<evidence type="ECO:0000259" key="7">
    <source>
        <dbReference type="Pfam" id="PF00082"/>
    </source>
</evidence>
<evidence type="ECO:0000313" key="9">
    <source>
        <dbReference type="Proteomes" id="UP000030528"/>
    </source>
</evidence>
<accession>A0A0A5GMM4</accession>
<dbReference type="InterPro" id="IPR051048">
    <property type="entry name" value="Peptidase_S8/S53_subtilisin"/>
</dbReference>
<dbReference type="PROSITE" id="PS00136">
    <property type="entry name" value="SUBTILASE_ASP"/>
    <property type="match status" value="1"/>
</dbReference>
<evidence type="ECO:0000256" key="2">
    <source>
        <dbReference type="ARBA" id="ARBA00022670"/>
    </source>
</evidence>
<dbReference type="PRINTS" id="PR00723">
    <property type="entry name" value="SUBTILISIN"/>
</dbReference>
<dbReference type="OrthoDB" id="9798386at2"/>
<dbReference type="Pfam" id="PF00082">
    <property type="entry name" value="Peptidase_S8"/>
    <property type="match status" value="1"/>
</dbReference>
<dbReference type="PROSITE" id="PS51892">
    <property type="entry name" value="SUBTILASE"/>
    <property type="match status" value="1"/>
</dbReference>
<name>A0A0A5GMM4_9BACI</name>
<comment type="caution">
    <text evidence="8">The sequence shown here is derived from an EMBL/GenBank/DDBJ whole genome shotgun (WGS) entry which is preliminary data.</text>
</comment>
<evidence type="ECO:0000256" key="3">
    <source>
        <dbReference type="ARBA" id="ARBA00022801"/>
    </source>
</evidence>
<dbReference type="eggNOG" id="COG1404">
    <property type="taxonomic scope" value="Bacteria"/>
</dbReference>
<dbReference type="InterPro" id="IPR036852">
    <property type="entry name" value="Peptidase_S8/S53_dom_sf"/>
</dbReference>
<feature type="domain" description="Peptidase S8/S53" evidence="7">
    <location>
        <begin position="40"/>
        <end position="289"/>
    </location>
</feature>
<dbReference type="EMBL" id="AVPE01000006">
    <property type="protein sequence ID" value="KGX92420.1"/>
    <property type="molecule type" value="Genomic_DNA"/>
</dbReference>
<keyword evidence="9" id="KW-1185">Reference proteome</keyword>
<sequence length="331" mass="35441">MSEVRLIPFQLEEVIDDISEIPKGVQMIEAPAIWERASMGKGNVVAVIDTGCQRDHPDLKDRIVGGRNFTTDYNGDLNNYSDNNGHGTHVAGTIAASLNNKGVVGVAPEAGLLVLKVLTGKGNGSFQSVVDAIDYATKWQGDNGERVRIISMSLGGPSDVPELHEVIKEAVERNISVVCAAGNDGDGREQTDEYAYPGAYNEVIQVGAVDFERKLARFTNTNDEIDLVTPGVAIRSTYLEGRYAALSGTSMATPHVSGALALLINEAEAAFGRTLTEPELYAQLIRRTLPIGYSKQAEGNGLLQLALIDRLADAIDDEKEEVSRVGASVNG</sequence>
<dbReference type="InterPro" id="IPR015500">
    <property type="entry name" value="Peptidase_S8_subtilisin-rel"/>
</dbReference>
<comment type="similarity">
    <text evidence="1 5 6">Belongs to the peptidase S8 family.</text>
</comment>
<evidence type="ECO:0000256" key="5">
    <source>
        <dbReference type="PROSITE-ProRule" id="PRU01240"/>
    </source>
</evidence>
<evidence type="ECO:0000256" key="6">
    <source>
        <dbReference type="RuleBase" id="RU003355"/>
    </source>
</evidence>
<keyword evidence="3 5" id="KW-0378">Hydrolase</keyword>
<dbReference type="CDD" id="cd07477">
    <property type="entry name" value="Peptidases_S8_Subtilisin_subset"/>
    <property type="match status" value="1"/>
</dbReference>
<dbReference type="PROSITE" id="PS00137">
    <property type="entry name" value="SUBTILASE_HIS"/>
    <property type="match status" value="1"/>
</dbReference>
<dbReference type="Gene3D" id="3.40.50.200">
    <property type="entry name" value="Peptidase S8/S53 domain"/>
    <property type="match status" value="1"/>
</dbReference>
<dbReference type="Proteomes" id="UP000030528">
    <property type="component" value="Unassembled WGS sequence"/>
</dbReference>
<evidence type="ECO:0000256" key="4">
    <source>
        <dbReference type="ARBA" id="ARBA00022825"/>
    </source>
</evidence>
<dbReference type="PANTHER" id="PTHR43399:SF4">
    <property type="entry name" value="CELL WALL-ASSOCIATED PROTEASE"/>
    <property type="match status" value="1"/>
</dbReference>
<evidence type="ECO:0000313" key="8">
    <source>
        <dbReference type="EMBL" id="KGX92420.1"/>
    </source>
</evidence>
<reference evidence="8 9" key="1">
    <citation type="submission" date="2013-08" db="EMBL/GenBank/DDBJ databases">
        <authorList>
            <person name="Huang J."/>
            <person name="Wang G."/>
        </authorList>
    </citation>
    <scope>NUCLEOTIDE SEQUENCE [LARGE SCALE GENOMIC DNA]</scope>
    <source>
        <strain evidence="8 9">JSM 076056</strain>
    </source>
</reference>
<dbReference type="InterPro" id="IPR023827">
    <property type="entry name" value="Peptidase_S8_Asp-AS"/>
</dbReference>
<dbReference type="PROSITE" id="PS00138">
    <property type="entry name" value="SUBTILASE_SER"/>
    <property type="match status" value="1"/>
</dbReference>
<feature type="active site" description="Charge relay system" evidence="5">
    <location>
        <position position="250"/>
    </location>
</feature>
<dbReference type="InterPro" id="IPR023828">
    <property type="entry name" value="Peptidase_S8_Ser-AS"/>
</dbReference>